<comment type="caution">
    <text evidence="4">The sequence shown here is derived from an EMBL/GenBank/DDBJ whole genome shotgun (WGS) entry which is preliminary data.</text>
</comment>
<keyword evidence="5" id="KW-1185">Reference proteome</keyword>
<accession>A0AAE3ZXF8</accession>
<feature type="region of interest" description="Disordered" evidence="1">
    <location>
        <begin position="163"/>
        <end position="182"/>
    </location>
</feature>
<evidence type="ECO:0000313" key="5">
    <source>
        <dbReference type="Proteomes" id="UP001183629"/>
    </source>
</evidence>
<dbReference type="Proteomes" id="UP001183629">
    <property type="component" value="Unassembled WGS sequence"/>
</dbReference>
<protein>
    <submittedName>
        <fullName evidence="4">Uncharacterized protein (DUF58 family)</fullName>
    </submittedName>
</protein>
<dbReference type="RefSeq" id="WP_310428442.1">
    <property type="nucleotide sequence ID" value="NZ_JAVDYC010000001.1"/>
</dbReference>
<reference evidence="4 5" key="1">
    <citation type="submission" date="2023-07" db="EMBL/GenBank/DDBJ databases">
        <title>Sequencing the genomes of 1000 actinobacteria strains.</title>
        <authorList>
            <person name="Klenk H.-P."/>
        </authorList>
    </citation>
    <scope>NUCLEOTIDE SEQUENCE [LARGE SCALE GENOMIC DNA]</scope>
    <source>
        <strain evidence="4 5">DSM 44711</strain>
    </source>
</reference>
<keyword evidence="2" id="KW-0812">Transmembrane</keyword>
<keyword evidence="2" id="KW-1133">Transmembrane helix</keyword>
<dbReference type="PANTHER" id="PTHR34351">
    <property type="entry name" value="SLR1927 PROTEIN-RELATED"/>
    <property type="match status" value="1"/>
</dbReference>
<evidence type="ECO:0000256" key="2">
    <source>
        <dbReference type="SAM" id="Phobius"/>
    </source>
</evidence>
<keyword evidence="2" id="KW-0472">Membrane</keyword>
<evidence type="ECO:0000313" key="4">
    <source>
        <dbReference type="EMBL" id="MDR7327798.1"/>
    </source>
</evidence>
<feature type="domain" description="DUF58" evidence="3">
    <location>
        <begin position="190"/>
        <end position="294"/>
    </location>
</feature>
<evidence type="ECO:0000256" key="1">
    <source>
        <dbReference type="SAM" id="MobiDB-lite"/>
    </source>
</evidence>
<dbReference type="EMBL" id="JAVDYC010000001">
    <property type="protein sequence ID" value="MDR7327798.1"/>
    <property type="molecule type" value="Genomic_DNA"/>
</dbReference>
<evidence type="ECO:0000259" key="3">
    <source>
        <dbReference type="Pfam" id="PF01882"/>
    </source>
</evidence>
<sequence length="381" mass="40024">MPTRNGWSVAGAAVVLLVAAFRLGYSELAVFGFTALAALLTAGAWMLVRPRLTIERTIQPLRVTAGETAAALLTVTNETARRCPPVVAIDAVAGGVTRVPVPSLAAHGTHRTGYPLPARRRGIYPVGPLTVEHTDPLRLMAVRGARAATSTLYVHPVVDPVRPLPAGRRPEEDGATSSAAPQGGIAFHSLREYVHGDDRRLVHWRSSARTGRLMVRHHTVPDECRMTVVLDTSAAAYPDEECFENAVRAAASVSAAVLRAGFALRLHTTAGETMTASADGHARTAMLDLLAAVRRDAADPGLAALLSVVPAQGTAALGVLTGRPGPALLGTISRVRSRAGTVHLVQFTRTAGEPARLPGVTVLSARDPAEFVAAWNGPVAR</sequence>
<dbReference type="InterPro" id="IPR002881">
    <property type="entry name" value="DUF58"/>
</dbReference>
<gene>
    <name evidence="4" type="ORF">J2S44_008048</name>
</gene>
<proteinExistence type="predicted"/>
<feature type="transmembrane region" description="Helical" evidence="2">
    <location>
        <begin position="30"/>
        <end position="48"/>
    </location>
</feature>
<name>A0AAE3ZXF8_9ACTN</name>
<dbReference type="AlphaFoldDB" id="A0AAE3ZXF8"/>
<dbReference type="PANTHER" id="PTHR34351:SF1">
    <property type="entry name" value="SLR1927 PROTEIN"/>
    <property type="match status" value="1"/>
</dbReference>
<organism evidence="4 5">
    <name type="scientific">Catenuloplanes niger</name>
    <dbReference type="NCBI Taxonomy" id="587534"/>
    <lineage>
        <taxon>Bacteria</taxon>
        <taxon>Bacillati</taxon>
        <taxon>Actinomycetota</taxon>
        <taxon>Actinomycetes</taxon>
        <taxon>Micromonosporales</taxon>
        <taxon>Micromonosporaceae</taxon>
        <taxon>Catenuloplanes</taxon>
    </lineage>
</organism>
<dbReference type="Pfam" id="PF01882">
    <property type="entry name" value="DUF58"/>
    <property type="match status" value="1"/>
</dbReference>